<proteinExistence type="predicted"/>
<accession>A0ABD0SCN0</accession>
<evidence type="ECO:0000313" key="2">
    <source>
        <dbReference type="Proteomes" id="UP001549921"/>
    </source>
</evidence>
<protein>
    <submittedName>
        <fullName evidence="1">Uncharacterized protein</fullName>
    </submittedName>
</protein>
<organism evidence="1 2">
    <name type="scientific">Loxostege sticticalis</name>
    <name type="common">Beet webworm moth</name>
    <dbReference type="NCBI Taxonomy" id="481309"/>
    <lineage>
        <taxon>Eukaryota</taxon>
        <taxon>Metazoa</taxon>
        <taxon>Ecdysozoa</taxon>
        <taxon>Arthropoda</taxon>
        <taxon>Hexapoda</taxon>
        <taxon>Insecta</taxon>
        <taxon>Pterygota</taxon>
        <taxon>Neoptera</taxon>
        <taxon>Endopterygota</taxon>
        <taxon>Lepidoptera</taxon>
        <taxon>Glossata</taxon>
        <taxon>Ditrysia</taxon>
        <taxon>Pyraloidea</taxon>
        <taxon>Crambidae</taxon>
        <taxon>Pyraustinae</taxon>
        <taxon>Loxostege</taxon>
    </lineage>
</organism>
<gene>
    <name evidence="1" type="ORF">ABMA28_009239</name>
</gene>
<dbReference type="AlphaFoldDB" id="A0ABD0SCN0"/>
<name>A0ABD0SCN0_LOXSC</name>
<sequence length="193" mass="22320">MIEIIKEQSQKIDRNYEELKKLRDTVAEHQGTTQRQLSYASAVATSPRKIPLDKKSALHSILIESKDEKTTGDEVMKQVREAVNVKDGWVTVEKVRKTKDRKVVLGCRTVQEREKVKERLQNASTNLKFEEMKNHDPMAILRDVMSSHSDKEILLALRNQNGVIFHGLEGKDDRMEVKFRRKARNSLMSHIVL</sequence>
<evidence type="ECO:0000313" key="1">
    <source>
        <dbReference type="EMBL" id="KAL0811811.1"/>
    </source>
</evidence>
<dbReference type="Proteomes" id="UP001549921">
    <property type="component" value="Unassembled WGS sequence"/>
</dbReference>
<dbReference type="EMBL" id="JBEDNZ010000023">
    <property type="protein sequence ID" value="KAL0811811.1"/>
    <property type="molecule type" value="Genomic_DNA"/>
</dbReference>
<reference evidence="1 2" key="1">
    <citation type="submission" date="2024-06" db="EMBL/GenBank/DDBJ databases">
        <title>A chromosome-level genome assembly of beet webworm, Loxostege sticticalis.</title>
        <authorList>
            <person name="Zhang Y."/>
        </authorList>
    </citation>
    <scope>NUCLEOTIDE SEQUENCE [LARGE SCALE GENOMIC DNA]</scope>
    <source>
        <strain evidence="1">AQ028</strain>
        <tissue evidence="1">Male pupae</tissue>
    </source>
</reference>
<comment type="caution">
    <text evidence="1">The sequence shown here is derived from an EMBL/GenBank/DDBJ whole genome shotgun (WGS) entry which is preliminary data.</text>
</comment>